<dbReference type="RefSeq" id="WP_408339578.1">
    <property type="nucleotide sequence ID" value="NZ_JAQQCF010000033.1"/>
</dbReference>
<gene>
    <name evidence="1" type="ORF">PQQ63_30050</name>
</gene>
<dbReference type="Proteomes" id="UP001629432">
    <property type="component" value="Unassembled WGS sequence"/>
</dbReference>
<evidence type="ECO:0000313" key="2">
    <source>
        <dbReference type="Proteomes" id="UP001629432"/>
    </source>
</evidence>
<sequence>MVTTTEPRRSSRARQESVLSLYKLLQETAIESKPPSKALLDACNRQSTLAKFAQAMNGIVPMSLNTLKQTADECFGDGGWKKIDALRISVLKSARKAEPSLSPLAAARQHAADAERRNDEQFQTRALLYRAYSSALTLANEFAEDKPERIEKIKRLHALYADVFDLRRAK</sequence>
<reference evidence="1 2" key="1">
    <citation type="journal article" date="2024" name="Chem. Sci.">
        <title>Discovery of megapolipeptins by genome mining of a Burkholderiales bacteria collection.</title>
        <authorList>
            <person name="Paulo B.S."/>
            <person name="Recchia M.J.J."/>
            <person name="Lee S."/>
            <person name="Fergusson C.H."/>
            <person name="Romanowski S.B."/>
            <person name="Hernandez A."/>
            <person name="Krull N."/>
            <person name="Liu D.Y."/>
            <person name="Cavanagh H."/>
            <person name="Bos A."/>
            <person name="Gray C.A."/>
            <person name="Murphy B.T."/>
            <person name="Linington R.G."/>
            <person name="Eustaquio A.S."/>
        </authorList>
    </citation>
    <scope>NUCLEOTIDE SEQUENCE [LARGE SCALE GENOMIC DNA]</scope>
    <source>
        <strain evidence="1 2">RL17-338-BIC-A</strain>
    </source>
</reference>
<dbReference type="EMBL" id="JAQQCF010000033">
    <property type="protein sequence ID" value="MFM0640947.1"/>
    <property type="molecule type" value="Genomic_DNA"/>
</dbReference>
<name>A0ABW9E131_9BURK</name>
<protein>
    <submittedName>
        <fullName evidence="1">Uncharacterized protein</fullName>
    </submittedName>
</protein>
<accession>A0ABW9E131</accession>
<proteinExistence type="predicted"/>
<organism evidence="1 2">
    <name type="scientific">Paraburkholderia metrosideri</name>
    <dbReference type="NCBI Taxonomy" id="580937"/>
    <lineage>
        <taxon>Bacteria</taxon>
        <taxon>Pseudomonadati</taxon>
        <taxon>Pseudomonadota</taxon>
        <taxon>Betaproteobacteria</taxon>
        <taxon>Burkholderiales</taxon>
        <taxon>Burkholderiaceae</taxon>
        <taxon>Paraburkholderia</taxon>
    </lineage>
</organism>
<evidence type="ECO:0000313" key="1">
    <source>
        <dbReference type="EMBL" id="MFM0640947.1"/>
    </source>
</evidence>
<comment type="caution">
    <text evidence="1">The sequence shown here is derived from an EMBL/GenBank/DDBJ whole genome shotgun (WGS) entry which is preliminary data.</text>
</comment>
<keyword evidence="2" id="KW-1185">Reference proteome</keyword>